<dbReference type="InterPro" id="IPR003012">
    <property type="entry name" value="Tet_transcr_reg_TetR"/>
</dbReference>
<evidence type="ECO:0000256" key="4">
    <source>
        <dbReference type="ARBA" id="ARBA00023163"/>
    </source>
</evidence>
<dbReference type="OrthoDB" id="329481at2"/>
<dbReference type="InterPro" id="IPR036271">
    <property type="entry name" value="Tet_transcr_reg_TetR-rel_C_sf"/>
</dbReference>
<dbReference type="InterPro" id="IPR050109">
    <property type="entry name" value="HTH-type_TetR-like_transc_reg"/>
</dbReference>
<keyword evidence="3 5" id="KW-0238">DNA-binding</keyword>
<keyword evidence="4" id="KW-0804">Transcription</keyword>
<dbReference type="PROSITE" id="PS50977">
    <property type="entry name" value="HTH_TETR_2"/>
    <property type="match status" value="1"/>
</dbReference>
<dbReference type="Proteomes" id="UP000433071">
    <property type="component" value="Unassembled WGS sequence"/>
</dbReference>
<dbReference type="AlphaFoldDB" id="A0A6I3M3Q4"/>
<evidence type="ECO:0000256" key="3">
    <source>
        <dbReference type="ARBA" id="ARBA00023125"/>
    </source>
</evidence>
<dbReference type="PANTHER" id="PTHR30055">
    <property type="entry name" value="HTH-TYPE TRANSCRIPTIONAL REGULATOR RUTR"/>
    <property type="match status" value="1"/>
</dbReference>
<dbReference type="GO" id="GO:0000976">
    <property type="term" value="F:transcription cis-regulatory region binding"/>
    <property type="evidence" value="ECO:0007669"/>
    <property type="project" value="TreeGrafter"/>
</dbReference>
<dbReference type="PANTHER" id="PTHR30055:SF151">
    <property type="entry name" value="TRANSCRIPTIONAL REGULATORY PROTEIN"/>
    <property type="match status" value="1"/>
</dbReference>
<organism evidence="7 8">
    <name type="scientific">Agromyces bracchium</name>
    <dbReference type="NCBI Taxonomy" id="88376"/>
    <lineage>
        <taxon>Bacteria</taxon>
        <taxon>Bacillati</taxon>
        <taxon>Actinomycetota</taxon>
        <taxon>Actinomycetes</taxon>
        <taxon>Micrococcales</taxon>
        <taxon>Microbacteriaceae</taxon>
        <taxon>Agromyces</taxon>
    </lineage>
</organism>
<reference evidence="7 8" key="1">
    <citation type="submission" date="2019-11" db="EMBL/GenBank/DDBJ databases">
        <title>Agromyces kandeliae sp. nov., isolated from mangrove soil.</title>
        <authorList>
            <person name="Wang R."/>
        </authorList>
    </citation>
    <scope>NUCLEOTIDE SEQUENCE [LARGE SCALE GENOMIC DNA]</scope>
    <source>
        <strain evidence="7 8">JCM 11433</strain>
    </source>
</reference>
<feature type="DNA-binding region" description="H-T-H motif" evidence="5">
    <location>
        <begin position="38"/>
        <end position="57"/>
    </location>
</feature>
<comment type="caution">
    <text evidence="7">The sequence shown here is derived from an EMBL/GenBank/DDBJ whole genome shotgun (WGS) entry which is preliminary data.</text>
</comment>
<dbReference type="SUPFAM" id="SSF48498">
    <property type="entry name" value="Tetracyclin repressor-like, C-terminal domain"/>
    <property type="match status" value="1"/>
</dbReference>
<dbReference type="Gene3D" id="1.10.10.60">
    <property type="entry name" value="Homeodomain-like"/>
    <property type="match status" value="1"/>
</dbReference>
<dbReference type="EMBL" id="WMLB01000010">
    <property type="protein sequence ID" value="MTH67448.1"/>
    <property type="molecule type" value="Genomic_DNA"/>
</dbReference>
<dbReference type="RefSeq" id="WP_155050559.1">
    <property type="nucleotide sequence ID" value="NZ_BAAAIB010000003.1"/>
</dbReference>
<proteinExistence type="predicted"/>
<dbReference type="InterPro" id="IPR004111">
    <property type="entry name" value="Repressor_TetR_C"/>
</dbReference>
<dbReference type="Pfam" id="PF02909">
    <property type="entry name" value="TetR_C_1"/>
    <property type="match status" value="1"/>
</dbReference>
<dbReference type="InterPro" id="IPR001647">
    <property type="entry name" value="HTH_TetR"/>
</dbReference>
<keyword evidence="2" id="KW-0805">Transcription regulation</keyword>
<dbReference type="InterPro" id="IPR009057">
    <property type="entry name" value="Homeodomain-like_sf"/>
</dbReference>
<dbReference type="Gene3D" id="1.10.357.10">
    <property type="entry name" value="Tetracycline Repressor, domain 2"/>
    <property type="match status" value="1"/>
</dbReference>
<dbReference type="Pfam" id="PF00440">
    <property type="entry name" value="TetR_N"/>
    <property type="match status" value="1"/>
</dbReference>
<evidence type="ECO:0000256" key="1">
    <source>
        <dbReference type="ARBA" id="ARBA00022491"/>
    </source>
</evidence>
<evidence type="ECO:0000256" key="5">
    <source>
        <dbReference type="PROSITE-ProRule" id="PRU00335"/>
    </source>
</evidence>
<evidence type="ECO:0000313" key="7">
    <source>
        <dbReference type="EMBL" id="MTH67448.1"/>
    </source>
</evidence>
<dbReference type="PRINTS" id="PR00400">
    <property type="entry name" value="TETREPRESSOR"/>
</dbReference>
<dbReference type="SUPFAM" id="SSF46689">
    <property type="entry name" value="Homeodomain-like"/>
    <property type="match status" value="1"/>
</dbReference>
<keyword evidence="8" id="KW-1185">Reference proteome</keyword>
<dbReference type="GO" id="GO:0045892">
    <property type="term" value="P:negative regulation of DNA-templated transcription"/>
    <property type="evidence" value="ECO:0007669"/>
    <property type="project" value="InterPro"/>
</dbReference>
<gene>
    <name evidence="7" type="ORF">GJ743_03555</name>
</gene>
<feature type="domain" description="HTH tetR-type" evidence="6">
    <location>
        <begin position="15"/>
        <end position="75"/>
    </location>
</feature>
<dbReference type="GO" id="GO:0003700">
    <property type="term" value="F:DNA-binding transcription factor activity"/>
    <property type="evidence" value="ECO:0007669"/>
    <property type="project" value="TreeGrafter"/>
</dbReference>
<dbReference type="GO" id="GO:0046677">
    <property type="term" value="P:response to antibiotic"/>
    <property type="evidence" value="ECO:0007669"/>
    <property type="project" value="InterPro"/>
</dbReference>
<sequence>MTDTTTAERSHVRGSLNRDRVLHGALEFADREGIEPLTIRRLADHLGVKPMTIYHYVANKEAIIDGMIDLVFDEIERPPADGAWRAGIRSRAASLREVLRRHPWATPLMESRTNPGAATLGHHDAVLACWYRSGLPLELIAHGLAVVDAFVYGFALQEAALPFGDHQGDLTEAAEEIILPLPTGEHPNLVRFTQEHVLQPGYDFGRSFDFGLDLILDGLEAAARRDEDAR</sequence>
<evidence type="ECO:0000259" key="6">
    <source>
        <dbReference type="PROSITE" id="PS50977"/>
    </source>
</evidence>
<keyword evidence="1" id="KW-0678">Repressor</keyword>
<evidence type="ECO:0000256" key="2">
    <source>
        <dbReference type="ARBA" id="ARBA00023015"/>
    </source>
</evidence>
<protein>
    <submittedName>
        <fullName evidence="7">TetR family transcriptional regulator</fullName>
    </submittedName>
</protein>
<name>A0A6I3M3Q4_9MICO</name>
<accession>A0A6I3M3Q4</accession>
<evidence type="ECO:0000313" key="8">
    <source>
        <dbReference type="Proteomes" id="UP000433071"/>
    </source>
</evidence>